<evidence type="ECO:0000313" key="3">
    <source>
        <dbReference type="Proteomes" id="UP001626549"/>
    </source>
</evidence>
<keyword evidence="1" id="KW-0472">Membrane</keyword>
<keyword evidence="1" id="KW-1133">Transmembrane helix</keyword>
<organism evidence="2 3">
    <name type="scientific">Congregibacter brevis</name>
    <dbReference type="NCBI Taxonomy" id="3081201"/>
    <lineage>
        <taxon>Bacteria</taxon>
        <taxon>Pseudomonadati</taxon>
        <taxon>Pseudomonadota</taxon>
        <taxon>Gammaproteobacteria</taxon>
        <taxon>Cellvibrionales</taxon>
        <taxon>Halieaceae</taxon>
        <taxon>Congregibacter</taxon>
    </lineage>
</organism>
<feature type="transmembrane region" description="Helical" evidence="1">
    <location>
        <begin position="68"/>
        <end position="87"/>
    </location>
</feature>
<dbReference type="InterPro" id="IPR010865">
    <property type="entry name" value="DUF1499"/>
</dbReference>
<evidence type="ECO:0000256" key="1">
    <source>
        <dbReference type="SAM" id="Phobius"/>
    </source>
</evidence>
<dbReference type="EMBL" id="CP136865">
    <property type="protein sequence ID" value="WOJ96973.1"/>
    <property type="molecule type" value="Genomic_DNA"/>
</dbReference>
<name>A0ABZ0IBS5_9GAMM</name>
<accession>A0ABZ0IBS5</accession>
<keyword evidence="3" id="KW-1185">Reference proteome</keyword>
<feature type="transmembrane region" description="Helical" evidence="1">
    <location>
        <begin position="40"/>
        <end position="61"/>
    </location>
</feature>
<dbReference type="Proteomes" id="UP001626549">
    <property type="component" value="Chromosome"/>
</dbReference>
<dbReference type="RefSeq" id="WP_407327659.1">
    <property type="nucleotide sequence ID" value="NZ_CP136865.1"/>
</dbReference>
<evidence type="ECO:0000313" key="2">
    <source>
        <dbReference type="EMBL" id="WOJ96973.1"/>
    </source>
</evidence>
<reference evidence="2 3" key="1">
    <citation type="submission" date="2023-10" db="EMBL/GenBank/DDBJ databases">
        <title>Two novel species belonging to the OM43/NOR5 clade.</title>
        <authorList>
            <person name="Park M."/>
        </authorList>
    </citation>
    <scope>NUCLEOTIDE SEQUENCE [LARGE SCALE GENOMIC DNA]</scope>
    <source>
        <strain evidence="2 3">IMCC45268</strain>
    </source>
</reference>
<keyword evidence="1" id="KW-0812">Transmembrane</keyword>
<proteinExistence type="predicted"/>
<protein>
    <submittedName>
        <fullName evidence="2">DUF1499 domain-containing protein</fullName>
    </submittedName>
</protein>
<gene>
    <name evidence="2" type="ORF">R0137_00020</name>
</gene>
<sequence>MAKILRLLVISGALVAALLLLTSGPGTRFGLWEYGAGFLMMRIAFFVGLGAALLAVLLLVIPKTRAMGVVSLVVTLVLGFGTAYLPWSGVQKVRSLPYIHDISTDTTNPPVFVAVLPLRLDAPNPPEYPGEDVASQQREAYPDIKTLALAMPSDQVFERALAVAEGMGWKIVAREPSDGRIEATETTFWFGFKDDVVIRIAGTADGTRLDVRSKSRVGMSDVGANAERIRNFLQAWQ</sequence>
<dbReference type="Pfam" id="PF07386">
    <property type="entry name" value="DUF1499"/>
    <property type="match status" value="1"/>
</dbReference>